<keyword evidence="2" id="KW-1185">Reference proteome</keyword>
<comment type="caution">
    <text evidence="1">The sequence shown here is derived from an EMBL/GenBank/DDBJ whole genome shotgun (WGS) entry which is preliminary data.</text>
</comment>
<protein>
    <submittedName>
        <fullName evidence="1">Uncharacterized protein</fullName>
    </submittedName>
</protein>
<reference evidence="1 2" key="1">
    <citation type="journal article" date="2021" name="BMC Genomics">
        <title>Datura genome reveals duplications of psychoactive alkaloid biosynthetic genes and high mutation rate following tissue culture.</title>
        <authorList>
            <person name="Rajewski A."/>
            <person name="Carter-House D."/>
            <person name="Stajich J."/>
            <person name="Litt A."/>
        </authorList>
    </citation>
    <scope>NUCLEOTIDE SEQUENCE [LARGE SCALE GENOMIC DNA]</scope>
    <source>
        <strain evidence="1">AR-01</strain>
    </source>
</reference>
<organism evidence="1 2">
    <name type="scientific">Datura stramonium</name>
    <name type="common">Jimsonweed</name>
    <name type="synonym">Common thornapple</name>
    <dbReference type="NCBI Taxonomy" id="4076"/>
    <lineage>
        <taxon>Eukaryota</taxon>
        <taxon>Viridiplantae</taxon>
        <taxon>Streptophyta</taxon>
        <taxon>Embryophyta</taxon>
        <taxon>Tracheophyta</taxon>
        <taxon>Spermatophyta</taxon>
        <taxon>Magnoliopsida</taxon>
        <taxon>eudicotyledons</taxon>
        <taxon>Gunneridae</taxon>
        <taxon>Pentapetalae</taxon>
        <taxon>asterids</taxon>
        <taxon>lamiids</taxon>
        <taxon>Solanales</taxon>
        <taxon>Solanaceae</taxon>
        <taxon>Solanoideae</taxon>
        <taxon>Datureae</taxon>
        <taxon>Datura</taxon>
    </lineage>
</organism>
<accession>A0ABS8TKP7</accession>
<feature type="non-terminal residue" evidence="1">
    <location>
        <position position="1"/>
    </location>
</feature>
<feature type="non-terminal residue" evidence="1">
    <location>
        <position position="53"/>
    </location>
</feature>
<dbReference type="Proteomes" id="UP000823775">
    <property type="component" value="Unassembled WGS sequence"/>
</dbReference>
<sequence>DFTMTHTESHGLISCPRSLSDLHVTGTYYRSYLDSWFLSSSQNIALNLFLRLH</sequence>
<dbReference type="EMBL" id="JACEIK010001688">
    <property type="protein sequence ID" value="MCD7471486.1"/>
    <property type="molecule type" value="Genomic_DNA"/>
</dbReference>
<evidence type="ECO:0000313" key="1">
    <source>
        <dbReference type="EMBL" id="MCD7471486.1"/>
    </source>
</evidence>
<evidence type="ECO:0000313" key="2">
    <source>
        <dbReference type="Proteomes" id="UP000823775"/>
    </source>
</evidence>
<gene>
    <name evidence="1" type="ORF">HAX54_011945</name>
</gene>
<proteinExistence type="predicted"/>
<name>A0ABS8TKP7_DATST</name>